<dbReference type="EMBL" id="JAESDN010000015">
    <property type="protein sequence ID" value="KAG7041371.1"/>
    <property type="molecule type" value="Genomic_DNA"/>
</dbReference>
<comment type="similarity">
    <text evidence="5">Belongs to the SAT4 family.</text>
</comment>
<keyword evidence="10" id="KW-1185">Reference proteome</keyword>
<feature type="region of interest" description="Disordered" evidence="6">
    <location>
        <begin position="319"/>
        <end position="353"/>
    </location>
</feature>
<dbReference type="InterPro" id="IPR049326">
    <property type="entry name" value="Rhodopsin_dom_fungi"/>
</dbReference>
<dbReference type="AlphaFoldDB" id="A0A9P7QTT9"/>
<evidence type="ECO:0000256" key="7">
    <source>
        <dbReference type="SAM" id="Phobius"/>
    </source>
</evidence>
<feature type="transmembrane region" description="Helical" evidence="7">
    <location>
        <begin position="175"/>
        <end position="196"/>
    </location>
</feature>
<organism evidence="9 10">
    <name type="scientific">Colletotrichum scovillei</name>
    <dbReference type="NCBI Taxonomy" id="1209932"/>
    <lineage>
        <taxon>Eukaryota</taxon>
        <taxon>Fungi</taxon>
        <taxon>Dikarya</taxon>
        <taxon>Ascomycota</taxon>
        <taxon>Pezizomycotina</taxon>
        <taxon>Sordariomycetes</taxon>
        <taxon>Hypocreomycetidae</taxon>
        <taxon>Glomerellales</taxon>
        <taxon>Glomerellaceae</taxon>
        <taxon>Colletotrichum</taxon>
        <taxon>Colletotrichum acutatum species complex</taxon>
    </lineage>
</organism>
<feature type="compositionally biased region" description="Basic and acidic residues" evidence="6">
    <location>
        <begin position="383"/>
        <end position="398"/>
    </location>
</feature>
<proteinExistence type="inferred from homology"/>
<dbReference type="Pfam" id="PF20684">
    <property type="entry name" value="Fung_rhodopsin"/>
    <property type="match status" value="1"/>
</dbReference>
<reference evidence="9" key="1">
    <citation type="submission" date="2021-05" db="EMBL/GenBank/DDBJ databases">
        <title>Comparative genomics of three Colletotrichum scovillei strains and genetic complementation revealed genes involved fungal growth and virulence on chili pepper.</title>
        <authorList>
            <person name="Hsieh D.-K."/>
            <person name="Chuang S.-C."/>
            <person name="Chen C.-Y."/>
            <person name="Chao Y.-T."/>
            <person name="Lu M.-Y.J."/>
            <person name="Lee M.-H."/>
            <person name="Shih M.-C."/>
        </authorList>
    </citation>
    <scope>NUCLEOTIDE SEQUENCE</scope>
    <source>
        <strain evidence="9">Coll-153</strain>
    </source>
</reference>
<evidence type="ECO:0000259" key="8">
    <source>
        <dbReference type="Pfam" id="PF20684"/>
    </source>
</evidence>
<comment type="subcellular location">
    <subcellularLocation>
        <location evidence="1">Membrane</location>
        <topology evidence="1">Multi-pass membrane protein</topology>
    </subcellularLocation>
</comment>
<feature type="transmembrane region" description="Helical" evidence="7">
    <location>
        <begin position="86"/>
        <end position="109"/>
    </location>
</feature>
<feature type="compositionally biased region" description="Polar residues" evidence="6">
    <location>
        <begin position="402"/>
        <end position="415"/>
    </location>
</feature>
<feature type="transmembrane region" description="Helical" evidence="7">
    <location>
        <begin position="222"/>
        <end position="245"/>
    </location>
</feature>
<name>A0A9P7QTT9_9PEZI</name>
<evidence type="ECO:0000256" key="1">
    <source>
        <dbReference type="ARBA" id="ARBA00004141"/>
    </source>
</evidence>
<evidence type="ECO:0000256" key="6">
    <source>
        <dbReference type="SAM" id="MobiDB-lite"/>
    </source>
</evidence>
<accession>A0A9P7QTT9</accession>
<gene>
    <name evidence="9" type="ORF">JMJ77_003477</name>
</gene>
<dbReference type="PANTHER" id="PTHR33048:SF166">
    <property type="entry name" value="PTH11-LIKE INTEGRAL MEMBRANE PROTEIN"/>
    <property type="match status" value="1"/>
</dbReference>
<keyword evidence="4 7" id="KW-0472">Membrane</keyword>
<feature type="transmembrane region" description="Helical" evidence="7">
    <location>
        <begin position="54"/>
        <end position="74"/>
    </location>
</feature>
<dbReference type="GO" id="GO:0016020">
    <property type="term" value="C:membrane"/>
    <property type="evidence" value="ECO:0007669"/>
    <property type="project" value="UniProtKB-SubCell"/>
</dbReference>
<evidence type="ECO:0000313" key="10">
    <source>
        <dbReference type="Proteomes" id="UP000699042"/>
    </source>
</evidence>
<feature type="region of interest" description="Disordered" evidence="6">
    <location>
        <begin position="383"/>
        <end position="415"/>
    </location>
</feature>
<evidence type="ECO:0000313" key="9">
    <source>
        <dbReference type="EMBL" id="KAG7041371.1"/>
    </source>
</evidence>
<evidence type="ECO:0000256" key="4">
    <source>
        <dbReference type="ARBA" id="ARBA00023136"/>
    </source>
</evidence>
<dbReference type="PANTHER" id="PTHR33048">
    <property type="entry name" value="PTH11-LIKE INTEGRAL MEMBRANE PROTEIN (AFU_ORTHOLOGUE AFUA_5G11245)"/>
    <property type="match status" value="1"/>
</dbReference>
<dbReference type="InterPro" id="IPR052337">
    <property type="entry name" value="SAT4-like"/>
</dbReference>
<keyword evidence="2 7" id="KW-0812">Transmembrane</keyword>
<feature type="transmembrane region" description="Helical" evidence="7">
    <location>
        <begin position="289"/>
        <end position="312"/>
    </location>
</feature>
<feature type="transmembrane region" description="Helical" evidence="7">
    <location>
        <begin position="257"/>
        <end position="277"/>
    </location>
</feature>
<feature type="domain" description="Rhodopsin" evidence="8">
    <location>
        <begin position="76"/>
        <end position="312"/>
    </location>
</feature>
<comment type="caution">
    <text evidence="9">The sequence shown here is derived from an EMBL/GenBank/DDBJ whole genome shotgun (WGS) entry which is preliminary data.</text>
</comment>
<evidence type="ECO:0000256" key="2">
    <source>
        <dbReference type="ARBA" id="ARBA00022692"/>
    </source>
</evidence>
<dbReference type="Proteomes" id="UP000699042">
    <property type="component" value="Unassembled WGS sequence"/>
</dbReference>
<evidence type="ECO:0000256" key="5">
    <source>
        <dbReference type="ARBA" id="ARBA00038359"/>
    </source>
</evidence>
<sequence length="415" mass="47343">MFIICPRTCAPLLERLLFFRRLSFSSLVLSCPRPIVSSTPRSLGHSPAMDDPTLLIHWLFSCLALIIMVARLVWKKVHISRQEYNLGDWFTVAAIICALTRLGLIHVVLTWGTNNVSAAYRKNHTFTDEEIYRREIGSKLSIVNRVFYNSYLWLQKLVLLDVYRRLLLNLRFEKITIWSFSIIFFCTYVACQVTTFSECNPFHLYWQVIPDPGACSKAQMQLVVVGVLNIVTDFMLLVLPLPLVFSLKTPWQRKIQLYALFTLGVFIIAITVIRLPINITNKDSQINRTTWASTELLTAAIVVNAPTLYGLWNKRRQAKSSSKSHGGTSGLHYYGRGTNVSTHRSTVRRGNAEEEAYAMSTRRKLGPMEGIMQTKEVIVSEFRQDTDRKAGPYEHLPDDLESASNHSSQHGILKN</sequence>
<evidence type="ECO:0000256" key="3">
    <source>
        <dbReference type="ARBA" id="ARBA00022989"/>
    </source>
</evidence>
<protein>
    <submittedName>
        <fullName evidence="9">PTH11-type GPCR protein</fullName>
    </submittedName>
</protein>
<keyword evidence="3 7" id="KW-1133">Transmembrane helix</keyword>